<gene>
    <name evidence="1" type="ORF">Y1Q_0019167</name>
</gene>
<evidence type="ECO:0000313" key="1">
    <source>
        <dbReference type="EMBL" id="KYO26694.1"/>
    </source>
</evidence>
<evidence type="ECO:0008006" key="3">
    <source>
        <dbReference type="Google" id="ProtNLM"/>
    </source>
</evidence>
<comment type="caution">
    <text evidence="1">The sequence shown here is derived from an EMBL/GenBank/DDBJ whole genome shotgun (WGS) entry which is preliminary data.</text>
</comment>
<dbReference type="AlphaFoldDB" id="A0A151MQ81"/>
<evidence type="ECO:0000313" key="2">
    <source>
        <dbReference type="Proteomes" id="UP000050525"/>
    </source>
</evidence>
<dbReference type="EMBL" id="AKHW03005461">
    <property type="protein sequence ID" value="KYO26694.1"/>
    <property type="molecule type" value="Genomic_DNA"/>
</dbReference>
<reference evidence="1 2" key="1">
    <citation type="journal article" date="2012" name="Genome Biol.">
        <title>Sequencing three crocodilian genomes to illuminate the evolution of archosaurs and amniotes.</title>
        <authorList>
            <person name="St John J.A."/>
            <person name="Braun E.L."/>
            <person name="Isberg S.R."/>
            <person name="Miles L.G."/>
            <person name="Chong A.Y."/>
            <person name="Gongora J."/>
            <person name="Dalzell P."/>
            <person name="Moran C."/>
            <person name="Bed'hom B."/>
            <person name="Abzhanov A."/>
            <person name="Burgess S.C."/>
            <person name="Cooksey A.M."/>
            <person name="Castoe T.A."/>
            <person name="Crawford N.G."/>
            <person name="Densmore L.D."/>
            <person name="Drew J.C."/>
            <person name="Edwards S.V."/>
            <person name="Faircloth B.C."/>
            <person name="Fujita M.K."/>
            <person name="Greenwold M.J."/>
            <person name="Hoffmann F.G."/>
            <person name="Howard J.M."/>
            <person name="Iguchi T."/>
            <person name="Janes D.E."/>
            <person name="Khan S.Y."/>
            <person name="Kohno S."/>
            <person name="de Koning A.J."/>
            <person name="Lance S.L."/>
            <person name="McCarthy F.M."/>
            <person name="McCormack J.E."/>
            <person name="Merchant M.E."/>
            <person name="Peterson D.G."/>
            <person name="Pollock D.D."/>
            <person name="Pourmand N."/>
            <person name="Raney B.J."/>
            <person name="Roessler K.A."/>
            <person name="Sanford J.R."/>
            <person name="Sawyer R.H."/>
            <person name="Schmidt C.J."/>
            <person name="Triplett E.W."/>
            <person name="Tuberville T.D."/>
            <person name="Venegas-Anaya M."/>
            <person name="Howard J.T."/>
            <person name="Jarvis E.D."/>
            <person name="Guillette L.J.Jr."/>
            <person name="Glenn T.C."/>
            <person name="Green R.E."/>
            <person name="Ray D.A."/>
        </authorList>
    </citation>
    <scope>NUCLEOTIDE SEQUENCE [LARGE SCALE GENOMIC DNA]</scope>
    <source>
        <strain evidence="1">KSC_2009_1</strain>
    </source>
</reference>
<name>A0A151MQ81_ALLMI</name>
<dbReference type="STRING" id="8496.A0A151MQ81"/>
<keyword evidence="2" id="KW-1185">Reference proteome</keyword>
<proteinExistence type="predicted"/>
<sequence length="168" mass="19140">MKNSVQAYYLRRTFARAISITDQEGGPTLKEFWKGFNILNAVKNIGESWKEIKESNLNGVCKKLCPEFVSDFQGFEDQVDEVTADIVKMAGQLQLEVEKEDVEELLDSHIQELTSEELVHLEEQRKAENQARIQESPAQGTMTTKQMSEAFKHLEAAVAIFEEMDPNL</sequence>
<accession>A0A151MQ81</accession>
<dbReference type="Proteomes" id="UP000050525">
    <property type="component" value="Unassembled WGS sequence"/>
</dbReference>
<protein>
    <recommendedName>
        <fullName evidence="3">DDE-1 domain-containing protein</fullName>
    </recommendedName>
</protein>
<organism evidence="1 2">
    <name type="scientific">Alligator mississippiensis</name>
    <name type="common">American alligator</name>
    <dbReference type="NCBI Taxonomy" id="8496"/>
    <lineage>
        <taxon>Eukaryota</taxon>
        <taxon>Metazoa</taxon>
        <taxon>Chordata</taxon>
        <taxon>Craniata</taxon>
        <taxon>Vertebrata</taxon>
        <taxon>Euteleostomi</taxon>
        <taxon>Archelosauria</taxon>
        <taxon>Archosauria</taxon>
        <taxon>Crocodylia</taxon>
        <taxon>Alligatoridae</taxon>
        <taxon>Alligatorinae</taxon>
        <taxon>Alligator</taxon>
    </lineage>
</organism>